<protein>
    <submittedName>
        <fullName evidence="2">Peptidoglycan binding domain-containing protein</fullName>
    </submittedName>
</protein>
<comment type="caution">
    <text evidence="2">The sequence shown here is derived from an EMBL/GenBank/DDBJ whole genome shotgun (WGS) entry which is preliminary data.</text>
</comment>
<keyword evidence="3" id="KW-1185">Reference proteome</keyword>
<reference evidence="2" key="1">
    <citation type="submission" date="2014-08" db="EMBL/GenBank/DDBJ databases">
        <title>Draft genome sequences of Sphingobium herbicidovorans.</title>
        <authorList>
            <person name="Gan H.M."/>
            <person name="Gan H.Y."/>
            <person name="Savka M.A."/>
        </authorList>
    </citation>
    <scope>NUCLEOTIDE SEQUENCE [LARGE SCALE GENOMIC DNA]</scope>
    <source>
        <strain evidence="2">NBRC 16415</strain>
    </source>
</reference>
<name>A0A086P7V3_SPHHM</name>
<proteinExistence type="predicted"/>
<dbReference type="PATRIC" id="fig|1219045.3.peg.2769"/>
<dbReference type="Proteomes" id="UP000024284">
    <property type="component" value="Unassembled WGS sequence"/>
</dbReference>
<evidence type="ECO:0000256" key="1">
    <source>
        <dbReference type="SAM" id="MobiDB-lite"/>
    </source>
</evidence>
<evidence type="ECO:0000313" key="3">
    <source>
        <dbReference type="Proteomes" id="UP000024284"/>
    </source>
</evidence>
<evidence type="ECO:0000313" key="2">
    <source>
        <dbReference type="EMBL" id="KFG89471.1"/>
    </source>
</evidence>
<feature type="region of interest" description="Disordered" evidence="1">
    <location>
        <begin position="36"/>
        <end position="56"/>
    </location>
</feature>
<dbReference type="RefSeq" id="WP_062793154.1">
    <property type="nucleotide sequence ID" value="NZ_JFZA02000027.1"/>
</dbReference>
<dbReference type="AlphaFoldDB" id="A0A086P7V3"/>
<dbReference type="STRING" id="76947.GCA_002080435_03162"/>
<dbReference type="OrthoDB" id="9778545at2"/>
<sequence length="148" mass="15932">MTTGPSILPHTSRATRHAISPLLAVMLVMPGANQTRAAPASQEAGEPTGGWSDAARNSLGSTLAHRARHGLDRIDFLEAAQGGGEQQFIYLSTAIPVRLIYRNVFIDKDGKLAFRTYPYGWDGPIAKALGFADRADTKLRSDETDIAP</sequence>
<dbReference type="EMBL" id="JFZA02000027">
    <property type="protein sequence ID" value="KFG89471.1"/>
    <property type="molecule type" value="Genomic_DNA"/>
</dbReference>
<organism evidence="2 3">
    <name type="scientific">Sphingobium herbicidovorans (strain ATCC 700291 / DSM 11019 / CCUG 56400 / KCTC 2939 / LMG 18315 / NBRC 16415 / MH)</name>
    <name type="common">Sphingomonas herbicidovorans</name>
    <dbReference type="NCBI Taxonomy" id="1219045"/>
    <lineage>
        <taxon>Bacteria</taxon>
        <taxon>Pseudomonadati</taxon>
        <taxon>Pseudomonadota</taxon>
        <taxon>Alphaproteobacteria</taxon>
        <taxon>Sphingomonadales</taxon>
        <taxon>Sphingomonadaceae</taxon>
        <taxon>Sphingobium</taxon>
    </lineage>
</organism>
<accession>A0A086P7V3</accession>
<gene>
    <name evidence="2" type="ORF">BV98_002735</name>
</gene>